<comment type="similarity">
    <text evidence="2">Belongs to the bacterial secretin family. PilQ subfamily.</text>
</comment>
<dbReference type="InterPro" id="IPR021731">
    <property type="entry name" value="AMIN_dom"/>
</dbReference>
<comment type="caution">
    <text evidence="12">The sequence shown here is derived from an EMBL/GenBank/DDBJ whole genome shotgun (WGS) entry which is preliminary data.</text>
</comment>
<evidence type="ECO:0000256" key="2">
    <source>
        <dbReference type="ARBA" id="ARBA00006304"/>
    </source>
</evidence>
<dbReference type="InterPro" id="IPR001775">
    <property type="entry name" value="GspD/PilQ"/>
</dbReference>
<proteinExistence type="inferred from homology"/>
<feature type="region of interest" description="Disordered" evidence="10">
    <location>
        <begin position="388"/>
        <end position="424"/>
    </location>
</feature>
<dbReference type="PANTHER" id="PTHR30604:SF1">
    <property type="entry name" value="DNA UTILIZATION PROTEIN HOFQ"/>
    <property type="match status" value="1"/>
</dbReference>
<name>A0A1V1PFM6_9BACT</name>
<gene>
    <name evidence="12" type="ORF">OMM_00840</name>
</gene>
<dbReference type="Pfam" id="PF11741">
    <property type="entry name" value="AMIN"/>
    <property type="match status" value="1"/>
</dbReference>
<dbReference type="PROSITE" id="PS00875">
    <property type="entry name" value="T2SP_D"/>
    <property type="match status" value="1"/>
</dbReference>
<keyword evidence="5" id="KW-0732">Signal</keyword>
<keyword evidence="8" id="KW-0998">Cell outer membrane</keyword>
<dbReference type="Gene3D" id="3.30.1370.130">
    <property type="match status" value="1"/>
</dbReference>
<dbReference type="InterPro" id="IPR013355">
    <property type="entry name" value="Pilus_4_PilQ"/>
</dbReference>
<dbReference type="EMBL" id="ATBP01000050">
    <property type="protein sequence ID" value="ETR73584.1"/>
    <property type="molecule type" value="Genomic_DNA"/>
</dbReference>
<sequence>MKRNDMYSLWKVLLFISVLSLFYCGCLTLGDPPPDPEPADEQKTMESEDQGAITSVEIQGNQVIIQGDKKLTYTSVKHIVPSPGIVFYFPDTVLRNVKDITNTGSNVIQSILVRQQDINGPYSKIEMVLAQDTVYETQQNGSQLIVEFTASGPLLSQQQDSAKHAEPTETVTGDLVPIEPLASDSPEAQQVNTIAPEPSETFTTHKGPQAPESVFSIETTPFSRNALIQVHTTGSVENFKSSVIPDPPKIVFDLFDIQSPDRNMTFTVPDNPFVKGLRTFRYPKRLRMVIDTVPDYISSFQAYPVEEGLSIYIGLDLPDRDAQQMLDIPKSSIVESSIDSPVASQDSHLSPDNQSDAIPLQNEQSLSAIQTDASVHHMETDAMTVSPEPDFQTIFTPKPQVATTPVPEESLPDKPQQNTQQPANLQTDIPAKSQAVTAIPETPLPSEIPSESQVVTAMPETPLPADMSIQSQSAISMPQTPLSGLSPGLSPHLAQQYQAFSFIQPSTMMDSYLQKGQQQKYTGEKIAIDFYETDIKNVFRILREVSGQNFAIDSDVSGKVTLTLKKPVPWDQILDLILKMNQLGITYENDIIRVSRMATIQKAQQERIAKIESEYKAAKKRQELLEPVITHYIAVNYARAKELIKHLEKISTKERGSISVDDRTNTIIITDVKEKIQRALSVVQNLDKPNLQVMIETRIIEVTNNFSRDIGVNWSGTVGIQPGDASSGIGPQRGYDVLGGTYGYNWAVNYPAAANSNIGINFRRLSGLTPLTLDAQLSAMESKGEIRILTSPRIVALDNKEASIEQGLEYPINTLDEKGNTITEFKDVDLDLKVTPHITQDGRVSMLIETCKNDLGPVVNGKQSFQKKQARTELLVNDGDTVVIGGIMKTVRNTSRSGVPLMSRLPMVGWLFSTHRKADDKEELIIFITPKIIRLENKALVEK</sequence>
<feature type="region of interest" description="Disordered" evidence="10">
    <location>
        <begin position="337"/>
        <end position="357"/>
    </location>
</feature>
<dbReference type="NCBIfam" id="TIGR02515">
    <property type="entry name" value="IV_pilus_PilQ"/>
    <property type="match status" value="1"/>
</dbReference>
<keyword evidence="7" id="KW-0472">Membrane</keyword>
<dbReference type="InterPro" id="IPR038591">
    <property type="entry name" value="NolW-like_sf"/>
</dbReference>
<evidence type="ECO:0000313" key="12">
    <source>
        <dbReference type="EMBL" id="ETR73584.1"/>
    </source>
</evidence>
<evidence type="ECO:0000256" key="6">
    <source>
        <dbReference type="ARBA" id="ARBA00022927"/>
    </source>
</evidence>
<evidence type="ECO:0000256" key="5">
    <source>
        <dbReference type="ARBA" id="ARBA00022729"/>
    </source>
</evidence>
<keyword evidence="4" id="KW-0812">Transmembrane</keyword>
<evidence type="ECO:0000256" key="7">
    <source>
        <dbReference type="ARBA" id="ARBA00023136"/>
    </source>
</evidence>
<evidence type="ECO:0000256" key="8">
    <source>
        <dbReference type="ARBA" id="ARBA00023237"/>
    </source>
</evidence>
<dbReference type="GO" id="GO:0009279">
    <property type="term" value="C:cell outer membrane"/>
    <property type="evidence" value="ECO:0007669"/>
    <property type="project" value="UniProtKB-SubCell"/>
</dbReference>
<protein>
    <submittedName>
        <fullName evidence="12">Type IV pilus secretin PilQ</fullName>
    </submittedName>
</protein>
<keyword evidence="6" id="KW-0653">Protein transport</keyword>
<dbReference type="Proteomes" id="UP000189670">
    <property type="component" value="Unassembled WGS sequence"/>
</dbReference>
<dbReference type="InterPro" id="IPR005644">
    <property type="entry name" value="NolW-like"/>
</dbReference>
<evidence type="ECO:0000313" key="13">
    <source>
        <dbReference type="Proteomes" id="UP000189670"/>
    </source>
</evidence>
<reference evidence="13" key="1">
    <citation type="submission" date="2012-11" db="EMBL/GenBank/DDBJ databases">
        <authorList>
            <person name="Lucero-Rivera Y.E."/>
            <person name="Tovar-Ramirez D."/>
        </authorList>
    </citation>
    <scope>NUCLEOTIDE SEQUENCE [LARGE SCALE GENOMIC DNA]</scope>
    <source>
        <strain evidence="13">Araruama</strain>
    </source>
</reference>
<dbReference type="PRINTS" id="PR00811">
    <property type="entry name" value="BCTERIALGSPD"/>
</dbReference>
<evidence type="ECO:0000256" key="1">
    <source>
        <dbReference type="ARBA" id="ARBA00004442"/>
    </source>
</evidence>
<dbReference type="Gene3D" id="2.60.40.3500">
    <property type="match status" value="1"/>
</dbReference>
<evidence type="ECO:0000259" key="11">
    <source>
        <dbReference type="SMART" id="SM00965"/>
    </source>
</evidence>
<dbReference type="Pfam" id="PF21305">
    <property type="entry name" value="type_II_gspD_N0"/>
    <property type="match status" value="1"/>
</dbReference>
<dbReference type="Pfam" id="PF03958">
    <property type="entry name" value="Secretin_N"/>
    <property type="match status" value="1"/>
</dbReference>
<comment type="subcellular location">
    <subcellularLocation>
        <location evidence="1 9">Cell outer membrane</location>
    </subcellularLocation>
</comment>
<feature type="domain" description="Secretin/TonB short N-terminal" evidence="11">
    <location>
        <begin position="548"/>
        <end position="597"/>
    </location>
</feature>
<dbReference type="SMART" id="SM00965">
    <property type="entry name" value="STN"/>
    <property type="match status" value="1"/>
</dbReference>
<accession>A0A1V1PFM6</accession>
<dbReference type="PANTHER" id="PTHR30604">
    <property type="entry name" value="PROTEIN TRANSPORT PROTEIN HOFQ"/>
    <property type="match status" value="1"/>
</dbReference>
<dbReference type="GO" id="GO:0009306">
    <property type="term" value="P:protein secretion"/>
    <property type="evidence" value="ECO:0007669"/>
    <property type="project" value="InterPro"/>
</dbReference>
<organism evidence="12 13">
    <name type="scientific">Candidatus Magnetoglobus multicellularis str. Araruama</name>
    <dbReference type="NCBI Taxonomy" id="890399"/>
    <lineage>
        <taxon>Bacteria</taxon>
        <taxon>Pseudomonadati</taxon>
        <taxon>Thermodesulfobacteriota</taxon>
        <taxon>Desulfobacteria</taxon>
        <taxon>Desulfobacterales</taxon>
        <taxon>Desulfobacteraceae</taxon>
        <taxon>Candidatus Magnetoglobus</taxon>
    </lineage>
</organism>
<dbReference type="InterPro" id="IPR004846">
    <property type="entry name" value="T2SS/T3SS_dom"/>
</dbReference>
<dbReference type="Gene3D" id="3.30.1370.120">
    <property type="match status" value="1"/>
</dbReference>
<dbReference type="AlphaFoldDB" id="A0A1V1PFM6"/>
<keyword evidence="3 9" id="KW-0813">Transport</keyword>
<evidence type="ECO:0000256" key="9">
    <source>
        <dbReference type="RuleBase" id="RU004004"/>
    </source>
</evidence>
<dbReference type="InterPro" id="IPR011662">
    <property type="entry name" value="Secretin/TonB_short_N"/>
</dbReference>
<dbReference type="InterPro" id="IPR004845">
    <property type="entry name" value="T2SS_GspD_CS"/>
</dbReference>
<dbReference type="InterPro" id="IPR051808">
    <property type="entry name" value="Type_IV_pilus_biogenesis"/>
</dbReference>
<evidence type="ECO:0000256" key="3">
    <source>
        <dbReference type="ARBA" id="ARBA00022448"/>
    </source>
</evidence>
<evidence type="ECO:0000256" key="10">
    <source>
        <dbReference type="SAM" id="MobiDB-lite"/>
    </source>
</evidence>
<dbReference type="InterPro" id="IPR049371">
    <property type="entry name" value="GspD-like_N0"/>
</dbReference>
<feature type="compositionally biased region" description="Polar residues" evidence="10">
    <location>
        <begin position="415"/>
        <end position="424"/>
    </location>
</feature>
<evidence type="ECO:0000256" key="4">
    <source>
        <dbReference type="ARBA" id="ARBA00022692"/>
    </source>
</evidence>
<dbReference type="Pfam" id="PF00263">
    <property type="entry name" value="Secretin"/>
    <property type="match status" value="1"/>
</dbReference>